<organism evidence="2 3">
    <name type="scientific">Emiliania huxleyi (strain CCMP1516)</name>
    <dbReference type="NCBI Taxonomy" id="280463"/>
    <lineage>
        <taxon>Eukaryota</taxon>
        <taxon>Haptista</taxon>
        <taxon>Haptophyta</taxon>
        <taxon>Prymnesiophyceae</taxon>
        <taxon>Isochrysidales</taxon>
        <taxon>Noelaerhabdaceae</taxon>
        <taxon>Emiliania</taxon>
    </lineage>
</organism>
<proteinExistence type="predicted"/>
<keyword evidence="3" id="KW-1185">Reference proteome</keyword>
<dbReference type="KEGG" id="ehx:EMIHUDRAFT_251818"/>
<evidence type="ECO:0000259" key="1">
    <source>
        <dbReference type="Pfam" id="PF13392"/>
    </source>
</evidence>
<evidence type="ECO:0000313" key="2">
    <source>
        <dbReference type="EnsemblProtists" id="EOD38402"/>
    </source>
</evidence>
<accession>A0A0D3KRL7</accession>
<dbReference type="Proteomes" id="UP000013827">
    <property type="component" value="Unassembled WGS sequence"/>
</dbReference>
<sequence>MARGARRVRLLDAKGFPAADTLRAVLGWVTGGGALLDRAMSLDSIKGGTRLTDSCVIPDAAKAAGSFVVWKSKERYGKRSYIRVQGRRTHPPSGMKKTRKDLTWPRTGSGRLCIVRLHRWICAAVHGPPPSKDHEATHICGNSECICASHIRWQPKPENREDVIFHAKPCRAGTARKSWQFPTGDTRPGPLE</sequence>
<dbReference type="AlphaFoldDB" id="A0A0D3KRL7"/>
<dbReference type="GeneID" id="17283673"/>
<reference evidence="2" key="2">
    <citation type="submission" date="2024-10" db="UniProtKB">
        <authorList>
            <consortium name="EnsemblProtists"/>
        </authorList>
    </citation>
    <scope>IDENTIFICATION</scope>
</reference>
<dbReference type="InterPro" id="IPR044925">
    <property type="entry name" value="His-Me_finger_sf"/>
</dbReference>
<reference evidence="3" key="1">
    <citation type="journal article" date="2013" name="Nature">
        <title>Pan genome of the phytoplankton Emiliania underpins its global distribution.</title>
        <authorList>
            <person name="Read B.A."/>
            <person name="Kegel J."/>
            <person name="Klute M.J."/>
            <person name="Kuo A."/>
            <person name="Lefebvre S.C."/>
            <person name="Maumus F."/>
            <person name="Mayer C."/>
            <person name="Miller J."/>
            <person name="Monier A."/>
            <person name="Salamov A."/>
            <person name="Young J."/>
            <person name="Aguilar M."/>
            <person name="Claverie J.M."/>
            <person name="Frickenhaus S."/>
            <person name="Gonzalez K."/>
            <person name="Herman E.K."/>
            <person name="Lin Y.C."/>
            <person name="Napier J."/>
            <person name="Ogata H."/>
            <person name="Sarno A.F."/>
            <person name="Shmutz J."/>
            <person name="Schroeder D."/>
            <person name="de Vargas C."/>
            <person name="Verret F."/>
            <person name="von Dassow P."/>
            <person name="Valentin K."/>
            <person name="Van de Peer Y."/>
            <person name="Wheeler G."/>
            <person name="Dacks J.B."/>
            <person name="Delwiche C.F."/>
            <person name="Dyhrman S.T."/>
            <person name="Glockner G."/>
            <person name="John U."/>
            <person name="Richards T."/>
            <person name="Worden A.Z."/>
            <person name="Zhang X."/>
            <person name="Grigoriev I.V."/>
            <person name="Allen A.E."/>
            <person name="Bidle K."/>
            <person name="Borodovsky M."/>
            <person name="Bowler C."/>
            <person name="Brownlee C."/>
            <person name="Cock J.M."/>
            <person name="Elias M."/>
            <person name="Gladyshev V.N."/>
            <person name="Groth M."/>
            <person name="Guda C."/>
            <person name="Hadaegh A."/>
            <person name="Iglesias-Rodriguez M.D."/>
            <person name="Jenkins J."/>
            <person name="Jones B.M."/>
            <person name="Lawson T."/>
            <person name="Leese F."/>
            <person name="Lindquist E."/>
            <person name="Lobanov A."/>
            <person name="Lomsadze A."/>
            <person name="Malik S.B."/>
            <person name="Marsh M.E."/>
            <person name="Mackinder L."/>
            <person name="Mock T."/>
            <person name="Mueller-Roeber B."/>
            <person name="Pagarete A."/>
            <person name="Parker M."/>
            <person name="Probert I."/>
            <person name="Quesneville H."/>
            <person name="Raines C."/>
            <person name="Rensing S.A."/>
            <person name="Riano-Pachon D.M."/>
            <person name="Richier S."/>
            <person name="Rokitta S."/>
            <person name="Shiraiwa Y."/>
            <person name="Soanes D.M."/>
            <person name="van der Giezen M."/>
            <person name="Wahlund T.M."/>
            <person name="Williams B."/>
            <person name="Wilson W."/>
            <person name="Wolfe G."/>
            <person name="Wurch L.L."/>
        </authorList>
    </citation>
    <scope>NUCLEOTIDE SEQUENCE</scope>
</reference>
<dbReference type="HOGENOM" id="CLU_1417562_0_0_1"/>
<protein>
    <recommendedName>
        <fullName evidence="1">HNH nuclease domain-containing protein</fullName>
    </recommendedName>
</protein>
<dbReference type="EnsemblProtists" id="EOD38402">
    <property type="protein sequence ID" value="EOD38402"/>
    <property type="gene ID" value="EMIHUDRAFT_251818"/>
</dbReference>
<dbReference type="Pfam" id="PF13392">
    <property type="entry name" value="HNH_3"/>
    <property type="match status" value="1"/>
</dbReference>
<dbReference type="InterPro" id="IPR003615">
    <property type="entry name" value="HNH_nuc"/>
</dbReference>
<dbReference type="SUPFAM" id="SSF54060">
    <property type="entry name" value="His-Me finger endonucleases"/>
    <property type="match status" value="1"/>
</dbReference>
<name>A0A0D3KRL7_EMIH1</name>
<evidence type="ECO:0000313" key="3">
    <source>
        <dbReference type="Proteomes" id="UP000013827"/>
    </source>
</evidence>
<dbReference type="RefSeq" id="XP_005790831.1">
    <property type="nucleotide sequence ID" value="XM_005790774.1"/>
</dbReference>
<dbReference type="PaxDb" id="2903-EOD38402"/>
<feature type="domain" description="HNH nuclease" evidence="1">
    <location>
        <begin position="116"/>
        <end position="159"/>
    </location>
</feature>